<dbReference type="PROSITE" id="PS51412">
    <property type="entry name" value="MACPF_2"/>
    <property type="match status" value="1"/>
</dbReference>
<dbReference type="Proteomes" id="UP000677054">
    <property type="component" value="Unassembled WGS sequence"/>
</dbReference>
<evidence type="ECO:0000259" key="7">
    <source>
        <dbReference type="PROSITE" id="PS51412"/>
    </source>
</evidence>
<dbReference type="EMBL" id="LR901984">
    <property type="protein sequence ID" value="CAD7249744.1"/>
    <property type="molecule type" value="Genomic_DNA"/>
</dbReference>
<keyword evidence="9" id="KW-1185">Reference proteome</keyword>
<keyword evidence="4" id="KW-0732">Signal</keyword>
<dbReference type="SMART" id="SM00457">
    <property type="entry name" value="MACPF"/>
    <property type="match status" value="1"/>
</dbReference>
<protein>
    <recommendedName>
        <fullName evidence="7">MACPF domain-containing protein</fullName>
    </recommendedName>
</protein>
<dbReference type="GO" id="GO:0051607">
    <property type="term" value="P:defense response to virus"/>
    <property type="evidence" value="ECO:0007669"/>
    <property type="project" value="TreeGrafter"/>
</dbReference>
<evidence type="ECO:0000256" key="1">
    <source>
        <dbReference type="ARBA" id="ARBA00004370"/>
    </source>
</evidence>
<comment type="subcellular location">
    <subcellularLocation>
        <location evidence="1">Membrane</location>
    </subcellularLocation>
    <subcellularLocation>
        <location evidence="2">Secreted</location>
    </subcellularLocation>
</comment>
<evidence type="ECO:0000256" key="6">
    <source>
        <dbReference type="ARBA" id="ARBA00023157"/>
    </source>
</evidence>
<evidence type="ECO:0000256" key="4">
    <source>
        <dbReference type="ARBA" id="ARBA00022729"/>
    </source>
</evidence>
<feature type="domain" description="MACPF" evidence="7">
    <location>
        <begin position="1"/>
        <end position="305"/>
    </location>
</feature>
<reference evidence="8" key="1">
    <citation type="submission" date="2020-11" db="EMBL/GenBank/DDBJ databases">
        <authorList>
            <person name="Tran Van P."/>
        </authorList>
    </citation>
    <scope>NUCLEOTIDE SEQUENCE</scope>
</reference>
<name>A0A7R9FNN6_9CRUS</name>
<organism evidence="8">
    <name type="scientific">Darwinula stevensoni</name>
    <dbReference type="NCBI Taxonomy" id="69355"/>
    <lineage>
        <taxon>Eukaryota</taxon>
        <taxon>Metazoa</taxon>
        <taxon>Ecdysozoa</taxon>
        <taxon>Arthropoda</taxon>
        <taxon>Crustacea</taxon>
        <taxon>Oligostraca</taxon>
        <taxon>Ostracoda</taxon>
        <taxon>Podocopa</taxon>
        <taxon>Podocopida</taxon>
        <taxon>Darwinulocopina</taxon>
        <taxon>Darwinuloidea</taxon>
        <taxon>Darwinulidae</taxon>
        <taxon>Darwinula</taxon>
    </lineage>
</organism>
<dbReference type="GO" id="GO:0022829">
    <property type="term" value="F:wide pore channel activity"/>
    <property type="evidence" value="ECO:0007669"/>
    <property type="project" value="TreeGrafter"/>
</dbReference>
<evidence type="ECO:0000313" key="9">
    <source>
        <dbReference type="Proteomes" id="UP000677054"/>
    </source>
</evidence>
<dbReference type="InterPro" id="IPR052784">
    <property type="entry name" value="Perforin-1_pore-forming"/>
</dbReference>
<dbReference type="GO" id="GO:0016020">
    <property type="term" value="C:membrane"/>
    <property type="evidence" value="ECO:0007669"/>
    <property type="project" value="UniProtKB-SubCell"/>
</dbReference>
<evidence type="ECO:0000256" key="2">
    <source>
        <dbReference type="ARBA" id="ARBA00004613"/>
    </source>
</evidence>
<dbReference type="PANTHER" id="PTHR46096">
    <property type="entry name" value="PERFORIN-1"/>
    <property type="match status" value="1"/>
</dbReference>
<dbReference type="EMBL" id="CAJPEV010002467">
    <property type="protein sequence ID" value="CAG0896999.1"/>
    <property type="molecule type" value="Genomic_DNA"/>
</dbReference>
<dbReference type="InterPro" id="IPR020863">
    <property type="entry name" value="MACPF_CS"/>
</dbReference>
<evidence type="ECO:0000256" key="5">
    <source>
        <dbReference type="ARBA" id="ARBA00023136"/>
    </source>
</evidence>
<dbReference type="GO" id="GO:0005576">
    <property type="term" value="C:extracellular region"/>
    <property type="evidence" value="ECO:0007669"/>
    <property type="project" value="UniProtKB-SubCell"/>
</dbReference>
<keyword evidence="6" id="KW-1015">Disulfide bond</keyword>
<keyword evidence="5" id="KW-0472">Membrane</keyword>
<sequence length="754" mass="84538">MSRGVDVTQLDMTPLDFTGEDGFKKSIFDFTCEQEGTVTIYGKEYNLPDQVWEVTRIPGGWISSSVQIFKTYREIKNSMAYQVGAGVNTGKFGFSASHSYERMQNTIVNTSSYIEEVSSFDSAVRADLVPQWELKLGKFISSFVDLQLPPTFAQDPAAYDKFIAQFGTHYFQNGKYGGVLKLVLETKSEYFSSKTDVQVKNQAEASFLQAFKLDGSQSQGKTNIDERFKELTTKTIRYYGGNTNLLSSSGINDWQPTVAANPWLFAGDLAPISILIQDPKKRASMDQAVTNYILRSYLAELSRIVQAVRSRWKSAQSELNALKTRIDALQSKPILDQTEVGRLGDEVESQVVIPYWFTEETQLCYYVFRISYKDMGTSRPDRDIPGISLYYGGNTNLLSSSGIEDWQPTVAANPWLFAGDLAPISTLIQDPKKRASMEQAVTNYILRSYLAELSKTVQAVRSRWKSAQSELNSLTTRIDALQSKPILDQTEVGRLGDEVESQVVIPYWFTEETQLCYHWIAQRDAGQCGGSGGMQCAKPGQMTSNYRDDTDKRKGGCLIGWTIQSKQEPSWFDSVKVCFRWEAEDARGRGQCGGGAPSSMCAPINAWTQYYLDDTDNGRGGCRMSWKLEIPSSAPVWLQNVKMCFSWFPDGDSNQCRASNRNLCAIANEWTEYYTDDTDNRRGGCLLSWGIIPGYYGGDANVLSSEAFENWQPTVSGNPWLFSGELAPISSLVQDAKKRASMEEAVIDHYCMRI</sequence>
<accession>A0A7R9FNN6</accession>
<evidence type="ECO:0000256" key="3">
    <source>
        <dbReference type="ARBA" id="ARBA00022525"/>
    </source>
</evidence>
<dbReference type="InterPro" id="IPR020864">
    <property type="entry name" value="MACPF"/>
</dbReference>
<proteinExistence type="predicted"/>
<dbReference type="PROSITE" id="PS00279">
    <property type="entry name" value="MACPF_1"/>
    <property type="match status" value="1"/>
</dbReference>
<dbReference type="Pfam" id="PF01823">
    <property type="entry name" value="MACPF"/>
    <property type="match status" value="1"/>
</dbReference>
<gene>
    <name evidence="8" type="ORF">DSTB1V02_LOCUS9531</name>
</gene>
<dbReference type="OrthoDB" id="6499331at2759"/>
<keyword evidence="3" id="KW-0964">Secreted</keyword>
<evidence type="ECO:0000313" key="8">
    <source>
        <dbReference type="EMBL" id="CAD7249744.1"/>
    </source>
</evidence>
<dbReference type="AlphaFoldDB" id="A0A7R9FNN6"/>
<dbReference type="PANTHER" id="PTHR46096:SF3">
    <property type="entry name" value="PERFORIN-1"/>
    <property type="match status" value="1"/>
</dbReference>